<dbReference type="GO" id="GO:0005524">
    <property type="term" value="F:ATP binding"/>
    <property type="evidence" value="ECO:0007669"/>
    <property type="project" value="UniProtKB-KW"/>
</dbReference>
<comment type="miscellaneous">
    <text evidence="8">The reaction proceeds by a bi uni uni bi ping pong mechanism.</text>
</comment>
<organism evidence="9 10">
    <name type="scientific">Rubripirellula obstinata</name>
    <dbReference type="NCBI Taxonomy" id="406547"/>
    <lineage>
        <taxon>Bacteria</taxon>
        <taxon>Pseudomonadati</taxon>
        <taxon>Planctomycetota</taxon>
        <taxon>Planctomycetia</taxon>
        <taxon>Pirellulales</taxon>
        <taxon>Pirellulaceae</taxon>
        <taxon>Rubripirellula</taxon>
    </lineage>
</organism>
<dbReference type="RefSeq" id="WP_338060580.1">
    <property type="nucleotide sequence ID" value="NZ_LWSK01000045.1"/>
</dbReference>
<feature type="binding site" evidence="8">
    <location>
        <begin position="197"/>
        <end position="200"/>
    </location>
    <ligand>
        <name>ATP</name>
        <dbReference type="ChEBI" id="CHEBI:30616"/>
    </ligand>
</feature>
<keyword evidence="4 8" id="KW-0566">Pantothenate biosynthesis</keyword>
<evidence type="ECO:0000256" key="3">
    <source>
        <dbReference type="ARBA" id="ARBA00022598"/>
    </source>
</evidence>
<dbReference type="InterPro" id="IPR042176">
    <property type="entry name" value="Pantoate_ligase_C"/>
</dbReference>
<proteinExistence type="inferred from homology"/>
<dbReference type="CDD" id="cd00560">
    <property type="entry name" value="PanC"/>
    <property type="match status" value="1"/>
</dbReference>
<sequence>MIETIQTCDKIRDLVLKLRGQGQTVGLVPTMGALHDGHLSLVHQSLAQCDHTVVSIFVNPTQFGPSEDLAKYPRTLDRDLQLLEDASQLKHSSSNGDVRKPIAFVPANDEMYPAGYSTTVDPPSIAMPLEGEFRPGHFRGVATVVLKLFAAAPANVAFFGRKDFQQFKVIQRMTRDLNLGVELRACDTVREPDGLALSSRNRYLSPSDRTRALSLSKALSACEDLINKGIRDVDHLTQAMHRELANLDKIDYAVVVNSETLLPIDKIQGSVVALIAAHVGGTRLIDNRVFS</sequence>
<dbReference type="SUPFAM" id="SSF52374">
    <property type="entry name" value="Nucleotidylyl transferase"/>
    <property type="match status" value="1"/>
</dbReference>
<dbReference type="Gene3D" id="3.30.1300.10">
    <property type="entry name" value="Pantoate-beta-alanine ligase, C-terminal domain"/>
    <property type="match status" value="1"/>
</dbReference>
<comment type="function">
    <text evidence="8">Catalyzes the condensation of pantoate with beta-alanine in an ATP-dependent reaction via a pantoyl-adenylate intermediate.</text>
</comment>
<accession>A0A5B1C9H6</accession>
<keyword evidence="5 8" id="KW-0547">Nucleotide-binding</keyword>
<reference evidence="9 10" key="1">
    <citation type="submission" date="2019-08" db="EMBL/GenBank/DDBJ databases">
        <title>Deep-cultivation of Planctomycetes and their phenomic and genomic characterization uncovers novel biology.</title>
        <authorList>
            <person name="Wiegand S."/>
            <person name="Jogler M."/>
            <person name="Boedeker C."/>
            <person name="Pinto D."/>
            <person name="Vollmers J."/>
            <person name="Rivas-Marin E."/>
            <person name="Kohn T."/>
            <person name="Peeters S.H."/>
            <person name="Heuer A."/>
            <person name="Rast P."/>
            <person name="Oberbeckmann S."/>
            <person name="Bunk B."/>
            <person name="Jeske O."/>
            <person name="Meyerdierks A."/>
            <person name="Storesund J.E."/>
            <person name="Kallscheuer N."/>
            <person name="Luecker S."/>
            <person name="Lage O.M."/>
            <person name="Pohl T."/>
            <person name="Merkel B.J."/>
            <person name="Hornburger P."/>
            <person name="Mueller R.-W."/>
            <person name="Bruemmer F."/>
            <person name="Labrenz M."/>
            <person name="Spormann A.M."/>
            <person name="Op Den Camp H."/>
            <person name="Overmann J."/>
            <person name="Amann R."/>
            <person name="Jetten M.S.M."/>
            <person name="Mascher T."/>
            <person name="Medema M.H."/>
            <person name="Devos D.P."/>
            <person name="Kaster A.-K."/>
            <person name="Ovreas L."/>
            <person name="Rohde M."/>
            <person name="Galperin M.Y."/>
            <person name="Jogler C."/>
        </authorList>
    </citation>
    <scope>NUCLEOTIDE SEQUENCE [LARGE SCALE GENOMIC DNA]</scope>
    <source>
        <strain evidence="9 10">LF1</strain>
    </source>
</reference>
<dbReference type="EMBL" id="VRLW01000001">
    <property type="protein sequence ID" value="KAA1257808.1"/>
    <property type="molecule type" value="Genomic_DNA"/>
</dbReference>
<keyword evidence="3 8" id="KW-0436">Ligase</keyword>
<name>A0A5B1C9H6_9BACT</name>
<dbReference type="Gene3D" id="3.40.50.620">
    <property type="entry name" value="HUPs"/>
    <property type="match status" value="1"/>
</dbReference>
<evidence type="ECO:0000256" key="4">
    <source>
        <dbReference type="ARBA" id="ARBA00022655"/>
    </source>
</evidence>
<gene>
    <name evidence="8 9" type="primary">panC</name>
    <name evidence="9" type="ORF">LF1_02980</name>
</gene>
<evidence type="ECO:0000256" key="2">
    <source>
        <dbReference type="ARBA" id="ARBA00009256"/>
    </source>
</evidence>
<feature type="binding site" evidence="8">
    <location>
        <position position="166"/>
    </location>
    <ligand>
        <name>(R)-pantoate</name>
        <dbReference type="ChEBI" id="CHEBI:15980"/>
    </ligand>
</feature>
<dbReference type="InterPro" id="IPR004821">
    <property type="entry name" value="Cyt_trans-like"/>
</dbReference>
<keyword evidence="10" id="KW-1185">Reference proteome</keyword>
<evidence type="ECO:0000313" key="10">
    <source>
        <dbReference type="Proteomes" id="UP000322699"/>
    </source>
</evidence>
<comment type="subcellular location">
    <subcellularLocation>
        <location evidence="8">Cytoplasm</location>
    </subcellularLocation>
</comment>
<evidence type="ECO:0000256" key="1">
    <source>
        <dbReference type="ARBA" id="ARBA00004990"/>
    </source>
</evidence>
<dbReference type="NCBIfam" id="TIGR00018">
    <property type="entry name" value="panC"/>
    <property type="match status" value="1"/>
</dbReference>
<dbReference type="PANTHER" id="PTHR21299:SF1">
    <property type="entry name" value="PANTOATE--BETA-ALANINE LIGASE"/>
    <property type="match status" value="1"/>
</dbReference>
<dbReference type="GO" id="GO:0015940">
    <property type="term" value="P:pantothenate biosynthetic process"/>
    <property type="evidence" value="ECO:0007669"/>
    <property type="project" value="UniProtKB-UniRule"/>
</dbReference>
<dbReference type="InterPro" id="IPR003721">
    <property type="entry name" value="Pantoate_ligase"/>
</dbReference>
<feature type="active site" description="Proton donor" evidence="8">
    <location>
        <position position="38"/>
    </location>
</feature>
<dbReference type="Proteomes" id="UP000322699">
    <property type="component" value="Unassembled WGS sequence"/>
</dbReference>
<keyword evidence="6 8" id="KW-0067">ATP-binding</keyword>
<evidence type="ECO:0000256" key="8">
    <source>
        <dbReference type="HAMAP-Rule" id="MF_00158"/>
    </source>
</evidence>
<feature type="binding site" evidence="8">
    <location>
        <begin position="160"/>
        <end position="163"/>
    </location>
    <ligand>
        <name>ATP</name>
        <dbReference type="ChEBI" id="CHEBI:30616"/>
    </ligand>
</feature>
<dbReference type="HAMAP" id="MF_00158">
    <property type="entry name" value="PanC"/>
    <property type="match status" value="1"/>
</dbReference>
<feature type="binding site" evidence="8">
    <location>
        <position position="62"/>
    </location>
    <ligand>
        <name>beta-alanine</name>
        <dbReference type="ChEBI" id="CHEBI:57966"/>
    </ligand>
</feature>
<evidence type="ECO:0000256" key="6">
    <source>
        <dbReference type="ARBA" id="ARBA00022840"/>
    </source>
</evidence>
<dbReference type="UniPathway" id="UPA00028">
    <property type="reaction ID" value="UER00005"/>
</dbReference>
<feature type="binding site" evidence="8">
    <location>
        <begin position="31"/>
        <end position="38"/>
    </location>
    <ligand>
        <name>ATP</name>
        <dbReference type="ChEBI" id="CHEBI:30616"/>
    </ligand>
</feature>
<evidence type="ECO:0000256" key="5">
    <source>
        <dbReference type="ARBA" id="ARBA00022741"/>
    </source>
</evidence>
<dbReference type="PANTHER" id="PTHR21299">
    <property type="entry name" value="CYTIDYLATE KINASE/PANTOATE-BETA-ALANINE LIGASE"/>
    <property type="match status" value="1"/>
</dbReference>
<protein>
    <recommendedName>
        <fullName evidence="8">Pantothenate synthetase</fullName>
        <shortName evidence="8">PS</shortName>
        <ecNumber evidence="8">6.3.2.1</ecNumber>
    </recommendedName>
    <alternativeName>
        <fullName evidence="8">Pantoate--beta-alanine ligase</fullName>
    </alternativeName>
    <alternativeName>
        <fullName evidence="8">Pantoate-activating enzyme</fullName>
    </alternativeName>
</protein>
<dbReference type="AlphaFoldDB" id="A0A5B1C9H6"/>
<comment type="catalytic activity">
    <reaction evidence="7 8">
        <text>(R)-pantoate + beta-alanine + ATP = (R)-pantothenate + AMP + diphosphate + H(+)</text>
        <dbReference type="Rhea" id="RHEA:10912"/>
        <dbReference type="ChEBI" id="CHEBI:15378"/>
        <dbReference type="ChEBI" id="CHEBI:15980"/>
        <dbReference type="ChEBI" id="CHEBI:29032"/>
        <dbReference type="ChEBI" id="CHEBI:30616"/>
        <dbReference type="ChEBI" id="CHEBI:33019"/>
        <dbReference type="ChEBI" id="CHEBI:57966"/>
        <dbReference type="ChEBI" id="CHEBI:456215"/>
        <dbReference type="EC" id="6.3.2.1"/>
    </reaction>
</comment>
<feature type="binding site" evidence="8">
    <location>
        <position position="189"/>
    </location>
    <ligand>
        <name>ATP</name>
        <dbReference type="ChEBI" id="CHEBI:30616"/>
    </ligand>
</feature>
<dbReference type="GO" id="GO:0004592">
    <property type="term" value="F:pantoate-beta-alanine ligase activity"/>
    <property type="evidence" value="ECO:0007669"/>
    <property type="project" value="UniProtKB-UniRule"/>
</dbReference>
<dbReference type="InterPro" id="IPR014729">
    <property type="entry name" value="Rossmann-like_a/b/a_fold"/>
</dbReference>
<comment type="similarity">
    <text evidence="2 8">Belongs to the pantothenate synthetase family.</text>
</comment>
<comment type="subunit">
    <text evidence="8">Homodimer.</text>
</comment>
<feature type="binding site" evidence="8">
    <location>
        <position position="62"/>
    </location>
    <ligand>
        <name>(R)-pantoate</name>
        <dbReference type="ChEBI" id="CHEBI:15980"/>
    </ligand>
</feature>
<evidence type="ECO:0000256" key="7">
    <source>
        <dbReference type="ARBA" id="ARBA00048258"/>
    </source>
</evidence>
<keyword evidence="8" id="KW-0963">Cytoplasm</keyword>
<comment type="pathway">
    <text evidence="1 8">Cofactor biosynthesis; (R)-pantothenate biosynthesis; (R)-pantothenate from (R)-pantoate and beta-alanine: step 1/1.</text>
</comment>
<dbReference type="Pfam" id="PF02569">
    <property type="entry name" value="Pantoate_ligase"/>
    <property type="match status" value="1"/>
</dbReference>
<dbReference type="EC" id="6.3.2.1" evidence="8"/>
<dbReference type="GO" id="GO:0005829">
    <property type="term" value="C:cytosol"/>
    <property type="evidence" value="ECO:0007669"/>
    <property type="project" value="TreeGrafter"/>
</dbReference>
<comment type="caution">
    <text evidence="9">The sequence shown here is derived from an EMBL/GenBank/DDBJ whole genome shotgun (WGS) entry which is preliminary data.</text>
</comment>
<dbReference type="NCBIfam" id="TIGR00125">
    <property type="entry name" value="cyt_tran_rel"/>
    <property type="match status" value="1"/>
</dbReference>
<evidence type="ECO:0000313" key="9">
    <source>
        <dbReference type="EMBL" id="KAA1257808.1"/>
    </source>
</evidence>